<comment type="caution">
    <text evidence="1">The sequence shown here is derived from an EMBL/GenBank/DDBJ whole genome shotgun (WGS) entry which is preliminary data.</text>
</comment>
<organism evidence="1">
    <name type="scientific">marine sediment metagenome</name>
    <dbReference type="NCBI Taxonomy" id="412755"/>
    <lineage>
        <taxon>unclassified sequences</taxon>
        <taxon>metagenomes</taxon>
        <taxon>ecological metagenomes</taxon>
    </lineage>
</organism>
<evidence type="ECO:0000313" key="1">
    <source>
        <dbReference type="EMBL" id="GAG54549.1"/>
    </source>
</evidence>
<name>X0YF27_9ZZZZ</name>
<proteinExistence type="predicted"/>
<gene>
    <name evidence="1" type="ORF">S01H4_11330</name>
</gene>
<dbReference type="AlphaFoldDB" id="X0YF27"/>
<sequence length="29" mass="3505">PYYYSFRLKTYSKDMGDFTNIAFKIPPKI</sequence>
<reference evidence="1" key="1">
    <citation type="journal article" date="2014" name="Front. Microbiol.">
        <title>High frequency of phylogenetically diverse reductive dehalogenase-homologous genes in deep subseafloor sedimentary metagenomes.</title>
        <authorList>
            <person name="Kawai M."/>
            <person name="Futagami T."/>
            <person name="Toyoda A."/>
            <person name="Takaki Y."/>
            <person name="Nishi S."/>
            <person name="Hori S."/>
            <person name="Arai W."/>
            <person name="Tsubouchi T."/>
            <person name="Morono Y."/>
            <person name="Uchiyama I."/>
            <person name="Ito T."/>
            <person name="Fujiyama A."/>
            <person name="Inagaki F."/>
            <person name="Takami H."/>
        </authorList>
    </citation>
    <scope>NUCLEOTIDE SEQUENCE</scope>
    <source>
        <strain evidence="1">Expedition CK06-06</strain>
    </source>
</reference>
<dbReference type="EMBL" id="BART01004551">
    <property type="protein sequence ID" value="GAG54549.1"/>
    <property type="molecule type" value="Genomic_DNA"/>
</dbReference>
<accession>X0YF27</accession>
<feature type="non-terminal residue" evidence="1">
    <location>
        <position position="1"/>
    </location>
</feature>
<protein>
    <submittedName>
        <fullName evidence="1">Uncharacterized protein</fullName>
    </submittedName>
</protein>